<comment type="subcellular location">
    <subcellularLocation>
        <location evidence="1">Membrane</location>
        <topology evidence="1">Single-pass type I membrane protein</topology>
    </subcellularLocation>
</comment>
<dbReference type="OrthoDB" id="1055097at2759"/>
<dbReference type="SUPFAM" id="SSF52058">
    <property type="entry name" value="L domain-like"/>
    <property type="match status" value="1"/>
</dbReference>
<dbReference type="PANTHER" id="PTHR48063:SF98">
    <property type="entry name" value="LRR RECEPTOR-LIKE SERINE_THREONINE-PROTEIN KINASE FLS2"/>
    <property type="match status" value="1"/>
</dbReference>
<keyword evidence="8 10" id="KW-0472">Membrane</keyword>
<evidence type="ECO:0000256" key="8">
    <source>
        <dbReference type="ARBA" id="ARBA00023136"/>
    </source>
</evidence>
<evidence type="ECO:0000256" key="9">
    <source>
        <dbReference type="ARBA" id="ARBA00023180"/>
    </source>
</evidence>
<proteinExistence type="predicted"/>
<name>A0A443PMB1_9MAGN</name>
<keyword evidence="9" id="KW-0325">Glycoprotein</keyword>
<evidence type="ECO:0000256" key="5">
    <source>
        <dbReference type="ARBA" id="ARBA00022729"/>
    </source>
</evidence>
<evidence type="ECO:0000256" key="2">
    <source>
        <dbReference type="ARBA" id="ARBA00022553"/>
    </source>
</evidence>
<dbReference type="AlphaFoldDB" id="A0A443PMB1"/>
<keyword evidence="7 10" id="KW-1133">Transmembrane helix</keyword>
<evidence type="ECO:0000256" key="1">
    <source>
        <dbReference type="ARBA" id="ARBA00004479"/>
    </source>
</evidence>
<gene>
    <name evidence="11" type="ORF">CKAN_02101700</name>
</gene>
<protein>
    <submittedName>
        <fullName evidence="11">DNA damage-repair/toleration protein DRT100-like protein</fullName>
    </submittedName>
</protein>
<keyword evidence="2" id="KW-0597">Phosphoprotein</keyword>
<dbReference type="PRINTS" id="PR00019">
    <property type="entry name" value="LEURICHRPT"/>
</dbReference>
<dbReference type="InterPro" id="IPR032675">
    <property type="entry name" value="LRR_dom_sf"/>
</dbReference>
<reference evidence="11 12" key="1">
    <citation type="journal article" date="2019" name="Nat. Plants">
        <title>Stout camphor tree genome fills gaps in understanding of flowering plant genome evolution.</title>
        <authorList>
            <person name="Chaw S.M."/>
            <person name="Liu Y.C."/>
            <person name="Wu Y.W."/>
            <person name="Wang H.Y."/>
            <person name="Lin C.I."/>
            <person name="Wu C.S."/>
            <person name="Ke H.M."/>
            <person name="Chang L.Y."/>
            <person name="Hsu C.Y."/>
            <person name="Yang H.T."/>
            <person name="Sudianto E."/>
            <person name="Hsu M.H."/>
            <person name="Wu K.P."/>
            <person name="Wang L.N."/>
            <person name="Leebens-Mack J.H."/>
            <person name="Tsai I.J."/>
        </authorList>
    </citation>
    <scope>NUCLEOTIDE SEQUENCE [LARGE SCALE GENOMIC DNA]</scope>
    <source>
        <strain evidence="12">cv. Chaw 1501</strain>
        <tissue evidence="11">Young leaves</tissue>
    </source>
</reference>
<evidence type="ECO:0000256" key="3">
    <source>
        <dbReference type="ARBA" id="ARBA00022614"/>
    </source>
</evidence>
<evidence type="ECO:0000313" key="11">
    <source>
        <dbReference type="EMBL" id="RWR91842.1"/>
    </source>
</evidence>
<dbReference type="InterPro" id="IPR001611">
    <property type="entry name" value="Leu-rich_rpt"/>
</dbReference>
<evidence type="ECO:0000256" key="7">
    <source>
        <dbReference type="ARBA" id="ARBA00022989"/>
    </source>
</evidence>
<dbReference type="STRING" id="337451.A0A443PMB1"/>
<organism evidence="11 12">
    <name type="scientific">Cinnamomum micranthum f. kanehirae</name>
    <dbReference type="NCBI Taxonomy" id="337451"/>
    <lineage>
        <taxon>Eukaryota</taxon>
        <taxon>Viridiplantae</taxon>
        <taxon>Streptophyta</taxon>
        <taxon>Embryophyta</taxon>
        <taxon>Tracheophyta</taxon>
        <taxon>Spermatophyta</taxon>
        <taxon>Magnoliopsida</taxon>
        <taxon>Magnoliidae</taxon>
        <taxon>Laurales</taxon>
        <taxon>Lauraceae</taxon>
        <taxon>Cinnamomum</taxon>
    </lineage>
</organism>
<comment type="caution">
    <text evidence="11">The sequence shown here is derived from an EMBL/GenBank/DDBJ whole genome shotgun (WGS) entry which is preliminary data.</text>
</comment>
<dbReference type="GO" id="GO:0016020">
    <property type="term" value="C:membrane"/>
    <property type="evidence" value="ECO:0007669"/>
    <property type="project" value="UniProtKB-SubCell"/>
</dbReference>
<keyword evidence="12" id="KW-1185">Reference proteome</keyword>
<dbReference type="PANTHER" id="PTHR48063">
    <property type="entry name" value="LRR RECEPTOR-LIKE KINASE"/>
    <property type="match status" value="1"/>
</dbReference>
<evidence type="ECO:0000256" key="4">
    <source>
        <dbReference type="ARBA" id="ARBA00022692"/>
    </source>
</evidence>
<keyword evidence="5" id="KW-0732">Signal</keyword>
<dbReference type="Pfam" id="PF13855">
    <property type="entry name" value="LRR_8"/>
    <property type="match status" value="1"/>
</dbReference>
<dbReference type="Gene3D" id="3.80.10.10">
    <property type="entry name" value="Ribonuclease Inhibitor"/>
    <property type="match status" value="1"/>
</dbReference>
<evidence type="ECO:0000256" key="6">
    <source>
        <dbReference type="ARBA" id="ARBA00022737"/>
    </source>
</evidence>
<dbReference type="Proteomes" id="UP000283530">
    <property type="component" value="Unassembled WGS sequence"/>
</dbReference>
<accession>A0A443PMB1</accession>
<keyword evidence="4 10" id="KW-0812">Transmembrane</keyword>
<keyword evidence="6" id="KW-0677">Repeat</keyword>
<evidence type="ECO:0000256" key="10">
    <source>
        <dbReference type="SAM" id="Phobius"/>
    </source>
</evidence>
<dbReference type="InterPro" id="IPR046956">
    <property type="entry name" value="RLP23-like"/>
</dbReference>
<sequence length="403" mass="44989">MKNCIGLKTLDLRENGFSGTIPNWIGERLSFLKFLILRSNKFHGSLPPHLSLLSELQVFDLSQNNLSGTIPESFGNFSAMTVPNRKNVIIDNGGQYIGVESIWVFWKGVQYEYSRTVSLVTNINLSGNDLHGEIAKGITQLLGLQSLNLSRNRLTGTIPEDINDLQRIESLDLSWNQLSGAIPHVFSYLTFLSHLNLSHNNFLGRVPSSNQLDTLNDSSIYMGNPLLCGPPLLNQCQPNEIFPDSQQLSDGDKDAKDEFEIQLFFISMGGLDLLLAFGLFVAFCYSRDLGGLPTTTSLITWEIGYMLQWQESMLNSRRIKDYKICDLSRLLRSPPVFFFLSHGSGVAFSSSIDGSGVPQSFFSDRTSSPIFFSDDHDPPADLFAQQRRSHEGGRGIMQNEKEG</sequence>
<keyword evidence="3" id="KW-0433">Leucine-rich repeat</keyword>
<dbReference type="Pfam" id="PF00560">
    <property type="entry name" value="LRR_1"/>
    <property type="match status" value="2"/>
</dbReference>
<evidence type="ECO:0000313" key="12">
    <source>
        <dbReference type="Proteomes" id="UP000283530"/>
    </source>
</evidence>
<dbReference type="FunFam" id="3.80.10.10:FF:000722">
    <property type="entry name" value="Leucine-rich repeat receptor-like protein kinase"/>
    <property type="match status" value="1"/>
</dbReference>
<dbReference type="EMBL" id="QPKB01000009">
    <property type="protein sequence ID" value="RWR91842.1"/>
    <property type="molecule type" value="Genomic_DNA"/>
</dbReference>
<feature type="transmembrane region" description="Helical" evidence="10">
    <location>
        <begin position="263"/>
        <end position="285"/>
    </location>
</feature>